<comment type="caution">
    <text evidence="5">The sequence shown here is derived from an EMBL/GenBank/DDBJ whole genome shotgun (WGS) entry which is preliminary data.</text>
</comment>
<dbReference type="InterPro" id="IPR000792">
    <property type="entry name" value="Tscrpt_reg_LuxR_C"/>
</dbReference>
<dbReference type="InterPro" id="IPR016032">
    <property type="entry name" value="Sig_transdc_resp-reg_C-effctor"/>
</dbReference>
<dbReference type="PROSITE" id="PS00622">
    <property type="entry name" value="HTH_LUXR_1"/>
    <property type="match status" value="1"/>
</dbReference>
<evidence type="ECO:0000313" key="5">
    <source>
        <dbReference type="EMBL" id="GBH33202.1"/>
    </source>
</evidence>
<dbReference type="SUPFAM" id="SSF46894">
    <property type="entry name" value="C-terminal effector domain of the bipartite response regulators"/>
    <property type="match status" value="1"/>
</dbReference>
<organism evidence="5 6">
    <name type="scientific">Sphingobium xenophagum</name>
    <dbReference type="NCBI Taxonomy" id="121428"/>
    <lineage>
        <taxon>Bacteria</taxon>
        <taxon>Pseudomonadati</taxon>
        <taxon>Pseudomonadota</taxon>
        <taxon>Alphaproteobacteria</taxon>
        <taxon>Sphingomonadales</taxon>
        <taxon>Sphingomonadaceae</taxon>
        <taxon>Sphingobium</taxon>
    </lineage>
</organism>
<dbReference type="AlphaFoldDB" id="A0A401J947"/>
<keyword evidence="6" id="KW-1185">Reference proteome</keyword>
<dbReference type="Pfam" id="PF00196">
    <property type="entry name" value="GerE"/>
    <property type="match status" value="1"/>
</dbReference>
<evidence type="ECO:0000313" key="6">
    <source>
        <dbReference type="Proteomes" id="UP000290975"/>
    </source>
</evidence>
<name>A0A401J947_SPHXE</name>
<keyword evidence="3" id="KW-0804">Transcription</keyword>
<dbReference type="Proteomes" id="UP000290975">
    <property type="component" value="Unassembled WGS sequence"/>
</dbReference>
<dbReference type="SMART" id="SM00421">
    <property type="entry name" value="HTH_LUXR"/>
    <property type="match status" value="1"/>
</dbReference>
<keyword evidence="1" id="KW-0805">Transcription regulation</keyword>
<accession>A0A401J947</accession>
<dbReference type="GO" id="GO:0006355">
    <property type="term" value="P:regulation of DNA-templated transcription"/>
    <property type="evidence" value="ECO:0007669"/>
    <property type="project" value="InterPro"/>
</dbReference>
<gene>
    <name evidence="5" type="ORF">MBESOW_P4328</name>
</gene>
<evidence type="ECO:0000256" key="2">
    <source>
        <dbReference type="ARBA" id="ARBA00023125"/>
    </source>
</evidence>
<evidence type="ECO:0000256" key="3">
    <source>
        <dbReference type="ARBA" id="ARBA00023163"/>
    </source>
</evidence>
<dbReference type="PANTHER" id="PTHR44688">
    <property type="entry name" value="DNA-BINDING TRANSCRIPTIONAL ACTIVATOR DEVR_DOSR"/>
    <property type="match status" value="1"/>
</dbReference>
<dbReference type="GO" id="GO:0003677">
    <property type="term" value="F:DNA binding"/>
    <property type="evidence" value="ECO:0007669"/>
    <property type="project" value="UniProtKB-KW"/>
</dbReference>
<proteinExistence type="predicted"/>
<dbReference type="Gene3D" id="1.10.10.10">
    <property type="entry name" value="Winged helix-like DNA-binding domain superfamily/Winged helix DNA-binding domain"/>
    <property type="match status" value="1"/>
</dbReference>
<keyword evidence="2" id="KW-0238">DNA-binding</keyword>
<evidence type="ECO:0000256" key="1">
    <source>
        <dbReference type="ARBA" id="ARBA00023015"/>
    </source>
</evidence>
<protein>
    <recommendedName>
        <fullName evidence="4">HTH luxR-type domain-containing protein</fullName>
    </recommendedName>
</protein>
<feature type="domain" description="HTH luxR-type" evidence="4">
    <location>
        <begin position="226"/>
        <end position="253"/>
    </location>
</feature>
<evidence type="ECO:0000259" key="4">
    <source>
        <dbReference type="PROSITE" id="PS00622"/>
    </source>
</evidence>
<sequence>MSETREEKIYKYQRTLRQSMLDQKRTITHGPARSLASQLLLYLDDMTACWSIGTEWLRISLETERVDGGYAIPSDPAYYPGQGESLSDVEEIPSLKGIAVDNADSGVRLLWKSMKPVVFASISEERRFGAKLRSDLINAGITTKMATALRSETGPFALLCADRVKCGPRDWSLSQYETFRSVSDEVLRPVLGAALELRRNAKDPAAILREQLSDAELRVAQLTALGLSYKQIARELDRSFHTIDHQLRSIRIKLGIESHLKLARYLSHQLRDCDNLVMVQ</sequence>
<dbReference type="EMBL" id="BBQY01000091">
    <property type="protein sequence ID" value="GBH33202.1"/>
    <property type="molecule type" value="Genomic_DNA"/>
</dbReference>
<dbReference type="InterPro" id="IPR036388">
    <property type="entry name" value="WH-like_DNA-bd_sf"/>
</dbReference>
<dbReference type="RefSeq" id="WP_130754983.1">
    <property type="nucleotide sequence ID" value="NZ_BBQY01000091.1"/>
</dbReference>
<dbReference type="PANTHER" id="PTHR44688:SF16">
    <property type="entry name" value="DNA-BINDING TRANSCRIPTIONAL ACTIVATOR DEVR_DOSR"/>
    <property type="match status" value="1"/>
</dbReference>
<reference evidence="5 6" key="1">
    <citation type="submission" date="2014-12" db="EMBL/GenBank/DDBJ databases">
        <title>Whole genome sequencing of Sphingobium xenophagum OW59.</title>
        <authorList>
            <person name="Ohta Y."/>
            <person name="Nishi S."/>
            <person name="Hatada Y."/>
        </authorList>
    </citation>
    <scope>NUCLEOTIDE SEQUENCE [LARGE SCALE GENOMIC DNA]</scope>
    <source>
        <strain evidence="5 6">OW59</strain>
    </source>
</reference>